<dbReference type="GO" id="GO:0032587">
    <property type="term" value="C:ruffle membrane"/>
    <property type="evidence" value="ECO:0007669"/>
    <property type="project" value="TreeGrafter"/>
</dbReference>
<feature type="domain" description="DH" evidence="12">
    <location>
        <begin position="240"/>
        <end position="437"/>
    </location>
</feature>
<dbReference type="PANTHER" id="PTHR13944">
    <property type="entry name" value="AGAP007712-PA"/>
    <property type="match status" value="1"/>
</dbReference>
<feature type="signal peptide" evidence="10">
    <location>
        <begin position="1"/>
        <end position="18"/>
    </location>
</feature>
<keyword evidence="5" id="KW-0479">Metal-binding</keyword>
<dbReference type="GO" id="GO:0008270">
    <property type="term" value="F:zinc ion binding"/>
    <property type="evidence" value="ECO:0007669"/>
    <property type="project" value="UniProtKB-KW"/>
</dbReference>
<keyword evidence="2" id="KW-0963">Cytoplasm</keyword>
<accession>A0A3P8X4B0</accession>
<sequence>MFLLLLCESHYLLRLCVCVFVQKKEKERLKEREKEAREREARSSNGHLFTSLTVSSTTLCSSCNRSITAKEALSCPGCNVTIHNRCRDSLASCAKMKQKQHKLAIVRNSSALQNVTMRAKTPMMKERPNSAIYPSDLRQSLLGSRRVRSGLSLAKSVSTNNIAGGTEESGGLRRILSHSTESLNFRNRTLSMESLTDDVEWWWNPLLEQLQAEGVCVQADSWSMAVDPNFLQTLHKDVIRQQDVIYELIQTEFHHVRTLRIMEGVYRRGLQEEVMLEAGVVHSMFPCLDQLLELHTNFLSQLLTRRKEGLAEGSSNNFTVRSIGDLLVRQFSGQCAEDMKKLYSEFCSRHPKAVKLYKEVLARDRRLQQLIRRVCRGPLLRRHGVQECILLVTQRITKYPVLIQRILDNTKGNEQESQALRKALQLLKDLIGSVDQKVLELDRARRLQEIQARLDPRAQAEVQGGGVFRGGELLRRRLVDEGPLLWKVQGSRMKDVQVLLMSDILVFLQEKDQKYTFASLDKSPVVSLTNLIVRDIANQERGMYLISAATPPVMYELYASTKDDRRSWMTRIQKAALSCPSRDEFPLIETEDKALLRRLRADIQQKDREVLELLQERVTLFSDLVEATGREEAEEEEEGGGGGGETKEVNASLRNLFRADTPHAPQAEPILVAAIAEVDSLTELLLNNKPTVTNNNQELSNGDSGSLNGSFDSKVK</sequence>
<evidence type="ECO:0000256" key="2">
    <source>
        <dbReference type="ARBA" id="ARBA00022490"/>
    </source>
</evidence>
<proteinExistence type="predicted"/>
<feature type="chain" id="PRO_5018276516" evidence="10">
    <location>
        <begin position="19"/>
        <end position="716"/>
    </location>
</feature>
<dbReference type="PROSITE" id="PS00479">
    <property type="entry name" value="ZF_DAG_PE_1"/>
    <property type="match status" value="1"/>
</dbReference>
<keyword evidence="6" id="KW-0863">Zinc-finger</keyword>
<dbReference type="Pfam" id="PF00130">
    <property type="entry name" value="C1_1"/>
    <property type="match status" value="1"/>
</dbReference>
<evidence type="ECO:0000256" key="10">
    <source>
        <dbReference type="SAM" id="SignalP"/>
    </source>
</evidence>
<dbReference type="PANTHER" id="PTHR13944:SF20">
    <property type="entry name" value="RHO GUANINE NUCLEOTIDE EXCHANGE FACTOR 2"/>
    <property type="match status" value="1"/>
</dbReference>
<dbReference type="SUPFAM" id="SSF57889">
    <property type="entry name" value="Cysteine-rich domain"/>
    <property type="match status" value="1"/>
</dbReference>
<evidence type="ECO:0000256" key="9">
    <source>
        <dbReference type="SAM" id="MobiDB-lite"/>
    </source>
</evidence>
<dbReference type="Pfam" id="PF00621">
    <property type="entry name" value="RhoGEF"/>
    <property type="match status" value="1"/>
</dbReference>
<dbReference type="OMA" id="GDRRTWM"/>
<evidence type="ECO:0000256" key="5">
    <source>
        <dbReference type="ARBA" id="ARBA00022723"/>
    </source>
</evidence>
<dbReference type="Gene3D" id="3.30.60.20">
    <property type="match status" value="1"/>
</dbReference>
<dbReference type="FunFam" id="1.20.900.10:FF:000004">
    <property type="entry name" value="Rho guanine nucleotide exchange factor 2"/>
    <property type="match status" value="1"/>
</dbReference>
<name>A0A3P8X4B0_CYNSE</name>
<dbReference type="PROSITE" id="PS50081">
    <property type="entry name" value="ZF_DAG_PE_2"/>
    <property type="match status" value="1"/>
</dbReference>
<dbReference type="GO" id="GO:0005856">
    <property type="term" value="C:cytoskeleton"/>
    <property type="evidence" value="ECO:0007669"/>
    <property type="project" value="TreeGrafter"/>
</dbReference>
<dbReference type="Gene3D" id="1.20.900.10">
    <property type="entry name" value="Dbl homology (DH) domain"/>
    <property type="match status" value="1"/>
</dbReference>
<evidence type="ECO:0000256" key="3">
    <source>
        <dbReference type="ARBA" id="ARBA00022553"/>
    </source>
</evidence>
<feature type="domain" description="PH" evidence="11">
    <location>
        <begin position="477"/>
        <end position="577"/>
    </location>
</feature>
<dbReference type="InterPro" id="IPR035899">
    <property type="entry name" value="DBL_dom_sf"/>
</dbReference>
<reference evidence="14 15" key="1">
    <citation type="journal article" date="2014" name="Nat. Genet.">
        <title>Whole-genome sequence of a flatfish provides insights into ZW sex chromosome evolution and adaptation to a benthic lifestyle.</title>
        <authorList>
            <person name="Chen S."/>
            <person name="Zhang G."/>
            <person name="Shao C."/>
            <person name="Huang Q."/>
            <person name="Liu G."/>
            <person name="Zhang P."/>
            <person name="Song W."/>
            <person name="An N."/>
            <person name="Chalopin D."/>
            <person name="Volff J.N."/>
            <person name="Hong Y."/>
            <person name="Li Q."/>
            <person name="Sha Z."/>
            <person name="Zhou H."/>
            <person name="Xie M."/>
            <person name="Yu Q."/>
            <person name="Liu Y."/>
            <person name="Xiang H."/>
            <person name="Wang N."/>
            <person name="Wu K."/>
            <person name="Yang C."/>
            <person name="Zhou Q."/>
            <person name="Liao X."/>
            <person name="Yang L."/>
            <person name="Hu Q."/>
            <person name="Zhang J."/>
            <person name="Meng L."/>
            <person name="Jin L."/>
            <person name="Tian Y."/>
            <person name="Lian J."/>
            <person name="Yang J."/>
            <person name="Miao G."/>
            <person name="Liu S."/>
            <person name="Liang Z."/>
            <person name="Yan F."/>
            <person name="Li Y."/>
            <person name="Sun B."/>
            <person name="Zhang H."/>
            <person name="Zhang J."/>
            <person name="Zhu Y."/>
            <person name="Du M."/>
            <person name="Zhao Y."/>
            <person name="Schartl M."/>
            <person name="Tang Q."/>
            <person name="Wang J."/>
        </authorList>
    </citation>
    <scope>NUCLEOTIDE SEQUENCE</scope>
</reference>
<feature type="region of interest" description="Disordered" evidence="9">
    <location>
        <begin position="626"/>
        <end position="648"/>
    </location>
</feature>
<dbReference type="SUPFAM" id="SSF50729">
    <property type="entry name" value="PH domain-like"/>
    <property type="match status" value="1"/>
</dbReference>
<organism evidence="14 15">
    <name type="scientific">Cynoglossus semilaevis</name>
    <name type="common">Tongue sole</name>
    <dbReference type="NCBI Taxonomy" id="244447"/>
    <lineage>
        <taxon>Eukaryota</taxon>
        <taxon>Metazoa</taxon>
        <taxon>Chordata</taxon>
        <taxon>Craniata</taxon>
        <taxon>Vertebrata</taxon>
        <taxon>Euteleostomi</taxon>
        <taxon>Actinopterygii</taxon>
        <taxon>Neopterygii</taxon>
        <taxon>Teleostei</taxon>
        <taxon>Neoteleostei</taxon>
        <taxon>Acanthomorphata</taxon>
        <taxon>Carangaria</taxon>
        <taxon>Pleuronectiformes</taxon>
        <taxon>Pleuronectoidei</taxon>
        <taxon>Cynoglossidae</taxon>
        <taxon>Cynoglossinae</taxon>
        <taxon>Cynoglossus</taxon>
    </lineage>
</organism>
<feature type="compositionally biased region" description="Low complexity" evidence="9">
    <location>
        <begin position="699"/>
        <end position="716"/>
    </location>
</feature>
<reference evidence="14" key="2">
    <citation type="submission" date="2025-08" db="UniProtKB">
        <authorList>
            <consortium name="Ensembl"/>
        </authorList>
    </citation>
    <scope>IDENTIFICATION</scope>
</reference>
<evidence type="ECO:0000259" key="11">
    <source>
        <dbReference type="PROSITE" id="PS50003"/>
    </source>
</evidence>
<keyword evidence="7" id="KW-0862">Zinc</keyword>
<keyword evidence="10" id="KW-0732">Signal</keyword>
<keyword evidence="3" id="KW-0597">Phosphoprotein</keyword>
<dbReference type="InterPro" id="IPR002219">
    <property type="entry name" value="PKC_DAG/PE"/>
</dbReference>
<keyword evidence="4" id="KW-0344">Guanine-nucleotide releasing factor</keyword>
<dbReference type="SMART" id="SM00233">
    <property type="entry name" value="PH"/>
    <property type="match status" value="1"/>
</dbReference>
<reference evidence="14" key="3">
    <citation type="submission" date="2025-09" db="UniProtKB">
        <authorList>
            <consortium name="Ensembl"/>
        </authorList>
    </citation>
    <scope>IDENTIFICATION</scope>
</reference>
<dbReference type="SMART" id="SM00325">
    <property type="entry name" value="RhoGEF"/>
    <property type="match status" value="1"/>
</dbReference>
<evidence type="ECO:0000256" key="1">
    <source>
        <dbReference type="ARBA" id="ARBA00004496"/>
    </source>
</evidence>
<dbReference type="Gene3D" id="2.30.29.30">
    <property type="entry name" value="Pleckstrin-homology domain (PH domain)/Phosphotyrosine-binding domain (PTB)"/>
    <property type="match status" value="1"/>
</dbReference>
<dbReference type="GO" id="GO:0008017">
    <property type="term" value="F:microtubule binding"/>
    <property type="evidence" value="ECO:0007669"/>
    <property type="project" value="TreeGrafter"/>
</dbReference>
<evidence type="ECO:0000256" key="4">
    <source>
        <dbReference type="ARBA" id="ARBA00022658"/>
    </source>
</evidence>
<evidence type="ECO:0000259" key="12">
    <source>
        <dbReference type="PROSITE" id="PS50010"/>
    </source>
</evidence>
<dbReference type="GO" id="GO:0035023">
    <property type="term" value="P:regulation of Rho protein signal transduction"/>
    <property type="evidence" value="ECO:0007669"/>
    <property type="project" value="TreeGrafter"/>
</dbReference>
<dbReference type="GO" id="GO:0005085">
    <property type="term" value="F:guanyl-nucleotide exchange factor activity"/>
    <property type="evidence" value="ECO:0007669"/>
    <property type="project" value="UniProtKB-KW"/>
</dbReference>
<feature type="region of interest" description="Disordered" evidence="9">
    <location>
        <begin position="689"/>
        <end position="716"/>
    </location>
</feature>
<evidence type="ECO:0000313" key="15">
    <source>
        <dbReference type="Proteomes" id="UP000265120"/>
    </source>
</evidence>
<evidence type="ECO:0000256" key="7">
    <source>
        <dbReference type="ARBA" id="ARBA00022833"/>
    </source>
</evidence>
<dbReference type="Proteomes" id="UP000265120">
    <property type="component" value="Chromosome 13"/>
</dbReference>
<keyword evidence="15" id="KW-1185">Reference proteome</keyword>
<dbReference type="AlphaFoldDB" id="A0A3P8X4B0"/>
<keyword evidence="8" id="KW-0175">Coiled coil</keyword>
<evidence type="ECO:0000259" key="13">
    <source>
        <dbReference type="PROSITE" id="PS50081"/>
    </source>
</evidence>
<dbReference type="GO" id="GO:0007015">
    <property type="term" value="P:actin filament organization"/>
    <property type="evidence" value="ECO:0007669"/>
    <property type="project" value="TreeGrafter"/>
</dbReference>
<evidence type="ECO:0000256" key="6">
    <source>
        <dbReference type="ARBA" id="ARBA00022771"/>
    </source>
</evidence>
<dbReference type="SMART" id="SM00109">
    <property type="entry name" value="C1"/>
    <property type="match status" value="1"/>
</dbReference>
<dbReference type="InterPro" id="IPR051632">
    <property type="entry name" value="Rho_GEF"/>
</dbReference>
<dbReference type="GO" id="GO:0005737">
    <property type="term" value="C:cytoplasm"/>
    <property type="evidence" value="ECO:0007669"/>
    <property type="project" value="UniProtKB-SubCell"/>
</dbReference>
<dbReference type="GO" id="GO:0045666">
    <property type="term" value="P:positive regulation of neuron differentiation"/>
    <property type="evidence" value="ECO:0007669"/>
    <property type="project" value="TreeGrafter"/>
</dbReference>
<dbReference type="GeneTree" id="ENSGT00940000158341"/>
<dbReference type="InterPro" id="IPR011993">
    <property type="entry name" value="PH-like_dom_sf"/>
</dbReference>
<dbReference type="InterPro" id="IPR046349">
    <property type="entry name" value="C1-like_sf"/>
</dbReference>
<dbReference type="InterPro" id="IPR000219">
    <property type="entry name" value="DH_dom"/>
</dbReference>
<dbReference type="GO" id="GO:0000902">
    <property type="term" value="P:cell morphogenesis"/>
    <property type="evidence" value="ECO:0007669"/>
    <property type="project" value="TreeGrafter"/>
</dbReference>
<dbReference type="SUPFAM" id="SSF48065">
    <property type="entry name" value="DBL homology domain (DH-domain)"/>
    <property type="match status" value="1"/>
</dbReference>
<protein>
    <submittedName>
        <fullName evidence="14">Rho/Rac guanine nucleotide exchange factor 2</fullName>
    </submittedName>
</protein>
<feature type="compositionally biased region" description="Polar residues" evidence="9">
    <location>
        <begin position="689"/>
        <end position="698"/>
    </location>
</feature>
<comment type="subcellular location">
    <subcellularLocation>
        <location evidence="1">Cytoplasm</location>
    </subcellularLocation>
</comment>
<dbReference type="Ensembl" id="ENSCSET00000032326.1">
    <property type="protein sequence ID" value="ENSCSEP00000031915.1"/>
    <property type="gene ID" value="ENSCSEG00000020461.1"/>
</dbReference>
<dbReference type="PROSITE" id="PS50003">
    <property type="entry name" value="PH_DOMAIN"/>
    <property type="match status" value="1"/>
</dbReference>
<feature type="domain" description="Phorbol-ester/DAG-type" evidence="13">
    <location>
        <begin position="46"/>
        <end position="93"/>
    </location>
</feature>
<evidence type="ECO:0000256" key="8">
    <source>
        <dbReference type="ARBA" id="ARBA00023054"/>
    </source>
</evidence>
<dbReference type="CDD" id="cd00160">
    <property type="entry name" value="RhoGEF"/>
    <property type="match status" value="1"/>
</dbReference>
<dbReference type="InterPro" id="IPR041020">
    <property type="entry name" value="PH_16"/>
</dbReference>
<dbReference type="InterPro" id="IPR001849">
    <property type="entry name" value="PH_domain"/>
</dbReference>
<dbReference type="Pfam" id="PF17838">
    <property type="entry name" value="PH_16"/>
    <property type="match status" value="1"/>
</dbReference>
<dbReference type="PROSITE" id="PS50010">
    <property type="entry name" value="DH_2"/>
    <property type="match status" value="1"/>
</dbReference>
<evidence type="ECO:0000313" key="14">
    <source>
        <dbReference type="Ensembl" id="ENSCSEP00000031915.1"/>
    </source>
</evidence>